<reference evidence="2" key="1">
    <citation type="submission" date="2023-06" db="EMBL/GenBank/DDBJ databases">
        <title>Genome-scale phylogeny and comparative genomics of the fungal order Sordariales.</title>
        <authorList>
            <consortium name="Lawrence Berkeley National Laboratory"/>
            <person name="Hensen N."/>
            <person name="Bonometti L."/>
            <person name="Westerberg I."/>
            <person name="Brannstrom I.O."/>
            <person name="Guillou S."/>
            <person name="Cros-Aarteil S."/>
            <person name="Calhoun S."/>
            <person name="Haridas S."/>
            <person name="Kuo A."/>
            <person name="Mondo S."/>
            <person name="Pangilinan J."/>
            <person name="Riley R."/>
            <person name="Labutti K."/>
            <person name="Andreopoulos B."/>
            <person name="Lipzen A."/>
            <person name="Chen C."/>
            <person name="Yanf M."/>
            <person name="Daum C."/>
            <person name="Ng V."/>
            <person name="Clum A."/>
            <person name="Steindorff A."/>
            <person name="Ohm R."/>
            <person name="Martin F."/>
            <person name="Silar P."/>
            <person name="Natvig D."/>
            <person name="Lalanne C."/>
            <person name="Gautier V."/>
            <person name="Ament-Velasquez S.L."/>
            <person name="Kruys A."/>
            <person name="Hutchinson M.I."/>
            <person name="Powell A.J."/>
            <person name="Barry K."/>
            <person name="Miller A.N."/>
            <person name="Grigoriev I.V."/>
            <person name="Debuchy R."/>
            <person name="Gladieux P."/>
            <person name="Thoren M.H."/>
            <person name="Johannesson H."/>
        </authorList>
    </citation>
    <scope>NUCLEOTIDE SEQUENCE</scope>
    <source>
        <strain evidence="2">8032-3</strain>
    </source>
</reference>
<feature type="transmembrane region" description="Helical" evidence="1">
    <location>
        <begin position="246"/>
        <end position="267"/>
    </location>
</feature>
<dbReference type="PANTHER" id="PTHR37488:SF1">
    <property type="entry name" value="DUF1275 DOMAIN PROTEIN"/>
    <property type="match status" value="1"/>
</dbReference>
<dbReference type="PANTHER" id="PTHR37488">
    <property type="entry name" value="DUF1275 DOMAIN-CONTAINING PROTEIN"/>
    <property type="match status" value="1"/>
</dbReference>
<dbReference type="Proteomes" id="UP001244011">
    <property type="component" value="Unassembled WGS sequence"/>
</dbReference>
<proteinExistence type="predicted"/>
<keyword evidence="3" id="KW-1185">Reference proteome</keyword>
<feature type="transmembrane region" description="Helical" evidence="1">
    <location>
        <begin position="52"/>
        <end position="75"/>
    </location>
</feature>
<keyword evidence="1" id="KW-0812">Transmembrane</keyword>
<keyword evidence="1" id="KW-1133">Transmembrane helix</keyword>
<sequence>MNRVNGYGAIEGSAPSNGNGADEEQPLLVGRTAKSRTADIRRKLMVDIDRDWADVVLILCYLITGLLDSASISIWGSFVSMQTGNTVYIGLGLAAPNESTRWIKSGTSLACFCVGSFLFSRFHRYFSPKRRWVLCASFSFQVLLIVLAATLVTFGPSGGGDDVSWNVLVPIALVAFQSCGQAVASRALKYNALTSVVLTSIYCDLFSDADLFKLHNVERNRRLAAPVMLLIGAVAGGLFAHSSLGIAGALWAAAGLKLFAVIAWVLWPEDSSE</sequence>
<accession>A0AAJ0CB37</accession>
<organism evidence="2 3">
    <name type="scientific">Phialemonium atrogriseum</name>
    <dbReference type="NCBI Taxonomy" id="1093897"/>
    <lineage>
        <taxon>Eukaryota</taxon>
        <taxon>Fungi</taxon>
        <taxon>Dikarya</taxon>
        <taxon>Ascomycota</taxon>
        <taxon>Pezizomycotina</taxon>
        <taxon>Sordariomycetes</taxon>
        <taxon>Sordariomycetidae</taxon>
        <taxon>Cephalothecales</taxon>
        <taxon>Cephalothecaceae</taxon>
        <taxon>Phialemonium</taxon>
    </lineage>
</organism>
<comment type="caution">
    <text evidence="2">The sequence shown here is derived from an EMBL/GenBank/DDBJ whole genome shotgun (WGS) entry which is preliminary data.</text>
</comment>
<dbReference type="Pfam" id="PF06912">
    <property type="entry name" value="DUF1275"/>
    <property type="match status" value="1"/>
</dbReference>
<gene>
    <name evidence="2" type="ORF">QBC33DRAFT_31431</name>
</gene>
<dbReference type="EMBL" id="MU838997">
    <property type="protein sequence ID" value="KAK1772847.1"/>
    <property type="molecule type" value="Genomic_DNA"/>
</dbReference>
<feature type="transmembrane region" description="Helical" evidence="1">
    <location>
        <begin position="167"/>
        <end position="184"/>
    </location>
</feature>
<protein>
    <recommendedName>
        <fullName evidence="4">DUF1275 domain protein</fullName>
    </recommendedName>
</protein>
<feature type="transmembrane region" description="Helical" evidence="1">
    <location>
        <begin position="223"/>
        <end position="240"/>
    </location>
</feature>
<dbReference type="InterPro" id="IPR010699">
    <property type="entry name" value="DUF1275"/>
</dbReference>
<evidence type="ECO:0008006" key="4">
    <source>
        <dbReference type="Google" id="ProtNLM"/>
    </source>
</evidence>
<evidence type="ECO:0000313" key="2">
    <source>
        <dbReference type="EMBL" id="KAK1772847.1"/>
    </source>
</evidence>
<evidence type="ECO:0000313" key="3">
    <source>
        <dbReference type="Proteomes" id="UP001244011"/>
    </source>
</evidence>
<dbReference type="GeneID" id="85306714"/>
<dbReference type="RefSeq" id="XP_060289060.1">
    <property type="nucleotide sequence ID" value="XM_060423527.1"/>
</dbReference>
<dbReference type="AlphaFoldDB" id="A0AAJ0CB37"/>
<keyword evidence="1" id="KW-0472">Membrane</keyword>
<name>A0AAJ0CB37_9PEZI</name>
<feature type="transmembrane region" description="Helical" evidence="1">
    <location>
        <begin position="132"/>
        <end position="155"/>
    </location>
</feature>
<feature type="transmembrane region" description="Helical" evidence="1">
    <location>
        <begin position="102"/>
        <end position="120"/>
    </location>
</feature>
<evidence type="ECO:0000256" key="1">
    <source>
        <dbReference type="SAM" id="Phobius"/>
    </source>
</evidence>